<evidence type="ECO:0000313" key="9">
    <source>
        <dbReference type="EMBL" id="EMS79727.1"/>
    </source>
</evidence>
<keyword evidence="4 7" id="KW-0812">Transmembrane</keyword>
<proteinExistence type="predicted"/>
<keyword evidence="5 7" id="KW-1133">Transmembrane helix</keyword>
<name>S0G5H1_9BACT</name>
<feature type="transmembrane region" description="Helical" evidence="7">
    <location>
        <begin position="176"/>
        <end position="200"/>
    </location>
</feature>
<feature type="transmembrane region" description="Helical" evidence="7">
    <location>
        <begin position="410"/>
        <end position="431"/>
    </location>
</feature>
<dbReference type="GO" id="GO:0005886">
    <property type="term" value="C:plasma membrane"/>
    <property type="evidence" value="ECO:0007669"/>
    <property type="project" value="UniProtKB-SubCell"/>
</dbReference>
<accession>S0G5H1</accession>
<evidence type="ECO:0000313" key="10">
    <source>
        <dbReference type="Proteomes" id="UP000014216"/>
    </source>
</evidence>
<evidence type="ECO:0000256" key="3">
    <source>
        <dbReference type="ARBA" id="ARBA00022519"/>
    </source>
</evidence>
<reference evidence="9 10" key="1">
    <citation type="journal article" date="2013" name="Genome Announc.">
        <title>Draft Genome Sequence of Desulfotignum phosphitoxidans DSM 13687 Strain FiPS-3.</title>
        <authorList>
            <person name="Poehlein A."/>
            <person name="Daniel R."/>
            <person name="Simeonova D.D."/>
        </authorList>
    </citation>
    <scope>NUCLEOTIDE SEQUENCE [LARGE SCALE GENOMIC DNA]</scope>
    <source>
        <strain evidence="9 10">DSM 13687</strain>
    </source>
</reference>
<dbReference type="InterPro" id="IPR010656">
    <property type="entry name" value="DctM"/>
</dbReference>
<dbReference type="RefSeq" id="WP_006965986.1">
    <property type="nucleotide sequence ID" value="NZ_APJX01000004.1"/>
</dbReference>
<dbReference type="PANTHER" id="PTHR33362:SF7">
    <property type="entry name" value="SLL1103 PROTEIN"/>
    <property type="match status" value="1"/>
</dbReference>
<dbReference type="Proteomes" id="UP000014216">
    <property type="component" value="Unassembled WGS sequence"/>
</dbReference>
<organism evidence="9 10">
    <name type="scientific">Desulfotignum phosphitoxidans DSM 13687</name>
    <dbReference type="NCBI Taxonomy" id="1286635"/>
    <lineage>
        <taxon>Bacteria</taxon>
        <taxon>Pseudomonadati</taxon>
        <taxon>Thermodesulfobacteriota</taxon>
        <taxon>Desulfobacteria</taxon>
        <taxon>Desulfobacterales</taxon>
        <taxon>Desulfobacteraceae</taxon>
        <taxon>Desulfotignum</taxon>
    </lineage>
</organism>
<comment type="caution">
    <text evidence="9">The sequence shown here is derived from an EMBL/GenBank/DDBJ whole genome shotgun (WGS) entry which is preliminary data.</text>
</comment>
<feature type="transmembrane region" description="Helical" evidence="7">
    <location>
        <begin position="98"/>
        <end position="128"/>
    </location>
</feature>
<feature type="domain" description="TRAP C4-dicarboxylate transport system permease DctM subunit" evidence="8">
    <location>
        <begin position="11"/>
        <end position="427"/>
    </location>
</feature>
<dbReference type="GO" id="GO:0022857">
    <property type="term" value="F:transmembrane transporter activity"/>
    <property type="evidence" value="ECO:0007669"/>
    <property type="project" value="TreeGrafter"/>
</dbReference>
<feature type="transmembrane region" description="Helical" evidence="7">
    <location>
        <begin position="287"/>
        <end position="310"/>
    </location>
</feature>
<feature type="transmembrane region" description="Helical" evidence="7">
    <location>
        <begin position="342"/>
        <end position="361"/>
    </location>
</feature>
<dbReference type="PATRIC" id="fig|1286635.3.peg.2319"/>
<dbReference type="PANTHER" id="PTHR33362">
    <property type="entry name" value="SIALIC ACID TRAP TRANSPORTER PERMEASE PROTEIN SIAT-RELATED"/>
    <property type="match status" value="1"/>
</dbReference>
<dbReference type="Pfam" id="PF06808">
    <property type="entry name" value="DctM"/>
    <property type="match status" value="1"/>
</dbReference>
<evidence type="ECO:0000256" key="2">
    <source>
        <dbReference type="ARBA" id="ARBA00022475"/>
    </source>
</evidence>
<evidence type="ECO:0000256" key="1">
    <source>
        <dbReference type="ARBA" id="ARBA00004429"/>
    </source>
</evidence>
<keyword evidence="10" id="KW-1185">Reference proteome</keyword>
<keyword evidence="3" id="KW-0997">Cell inner membrane</keyword>
<evidence type="ECO:0000256" key="6">
    <source>
        <dbReference type="ARBA" id="ARBA00023136"/>
    </source>
</evidence>
<feature type="transmembrane region" description="Helical" evidence="7">
    <location>
        <begin position="6"/>
        <end position="39"/>
    </location>
</feature>
<keyword evidence="2" id="KW-1003">Cell membrane</keyword>
<evidence type="ECO:0000256" key="7">
    <source>
        <dbReference type="SAM" id="Phobius"/>
    </source>
</evidence>
<dbReference type="EMBL" id="APJX01000004">
    <property type="protein sequence ID" value="EMS79727.1"/>
    <property type="molecule type" value="Genomic_DNA"/>
</dbReference>
<feature type="transmembrane region" description="Helical" evidence="7">
    <location>
        <begin position="140"/>
        <end position="164"/>
    </location>
</feature>
<feature type="transmembrane region" description="Helical" evidence="7">
    <location>
        <begin position="316"/>
        <end position="335"/>
    </location>
</feature>
<dbReference type="AlphaFoldDB" id="S0G5H1"/>
<dbReference type="PIRSF" id="PIRSF006066">
    <property type="entry name" value="HI0050"/>
    <property type="match status" value="1"/>
</dbReference>
<gene>
    <name evidence="9" type="primary">dctM3</name>
    <name evidence="9" type="ORF">Dpo_4c02790</name>
</gene>
<evidence type="ECO:0000256" key="4">
    <source>
        <dbReference type="ARBA" id="ARBA00022692"/>
    </source>
</evidence>
<protein>
    <submittedName>
        <fullName evidence="9">TRAP-type C4-dicarboxylate permease, large subunit DctM</fullName>
    </submittedName>
</protein>
<keyword evidence="6 7" id="KW-0472">Membrane</keyword>
<evidence type="ECO:0000256" key="5">
    <source>
        <dbReference type="ARBA" id="ARBA00022989"/>
    </source>
</evidence>
<dbReference type="InterPro" id="IPR004681">
    <property type="entry name" value="TRAP_DctM"/>
</dbReference>
<feature type="transmembrane region" description="Helical" evidence="7">
    <location>
        <begin position="51"/>
        <end position="74"/>
    </location>
</feature>
<dbReference type="OrthoDB" id="9785600at2"/>
<evidence type="ECO:0000259" key="8">
    <source>
        <dbReference type="Pfam" id="PF06808"/>
    </source>
</evidence>
<feature type="transmembrane region" description="Helical" evidence="7">
    <location>
        <begin position="367"/>
        <end position="389"/>
    </location>
</feature>
<feature type="transmembrane region" description="Helical" evidence="7">
    <location>
        <begin position="221"/>
        <end position="244"/>
    </location>
</feature>
<comment type="subcellular location">
    <subcellularLocation>
        <location evidence="1">Cell inner membrane</location>
        <topology evidence="1">Multi-pass membrane protein</topology>
    </subcellularLocation>
</comment>
<dbReference type="NCBIfam" id="TIGR00786">
    <property type="entry name" value="dctM"/>
    <property type="match status" value="1"/>
</dbReference>
<sequence length="436" mass="46511">MSPVLIVLLMFLALVVLFVLGTPVAFALGTVGLTFIITILGPAKLQILPHAVFAQMSGEVLIAIPLFIMIGSLLDKSGIADDMFELIYKWLGPMPGGLAVGTVLVCVVIAAIVGIVGAATVTMGLIALPAMLSRNYKKEIAIGCISGGGALGFLIPPSVTMIVYSSVTGVSIGKMFLGGILPGLLLASLYIIYIIVRSFVQPGICPAIPKEERATWTEKFLALKGLFLPFLLIFSIMGTIFMGLATPTEASAVGALAAIGVVALHGKLSWDVFSSSLYRTARLGSMVLWIIIGCLAFSTVINSLALPAFLTQVIKSVGINPWTVLVAMMASLFFLGMVMDDLPIIMITTPIYVPIITSLGFDPLWYGILFILNMQMAYLTPPFGFVLFYMKGVVPEGISMGDIYRSVGPFIFLQAIGLIIVMLFPQISLWLPSLMG</sequence>